<dbReference type="RefSeq" id="WP_141894774.1">
    <property type="nucleotide sequence ID" value="NZ_BAABLH010000004.1"/>
</dbReference>
<proteinExistence type="predicted"/>
<protein>
    <submittedName>
        <fullName evidence="1">Broad-specificity NMP kinase</fullName>
    </submittedName>
</protein>
<sequence>MSADIIILTGPPGAGKSTVARAVAQSQPRAVHLHTDDFWGFIASGAIAPYLPESDAQNQTVLRVIREAARAYAAGGYLTVVDGIIGPWMLHHFGDLVAAGEHGEGPRVHYIVLRPSRDETLRRAQARTAADALVAEGPILSLWDQFAELAALEAHVIDTSGQNPDETVDAVAAAISGGGCLLDLRAVPVPGD</sequence>
<dbReference type="Pfam" id="PF13671">
    <property type="entry name" value="AAA_33"/>
    <property type="match status" value="1"/>
</dbReference>
<keyword evidence="2" id="KW-1185">Reference proteome</keyword>
<organism evidence="1 2">
    <name type="scientific">Microbacterium kyungheense</name>
    <dbReference type="NCBI Taxonomy" id="1263636"/>
    <lineage>
        <taxon>Bacteria</taxon>
        <taxon>Bacillati</taxon>
        <taxon>Actinomycetota</taxon>
        <taxon>Actinomycetes</taxon>
        <taxon>Micrococcales</taxon>
        <taxon>Microbacteriaceae</taxon>
        <taxon>Microbacterium</taxon>
    </lineage>
</organism>
<dbReference type="SUPFAM" id="SSF52540">
    <property type="entry name" value="P-loop containing nucleoside triphosphate hydrolases"/>
    <property type="match status" value="1"/>
</dbReference>
<comment type="caution">
    <text evidence="1">The sequence shown here is derived from an EMBL/GenBank/DDBJ whole genome shotgun (WGS) entry which is preliminary data.</text>
</comment>
<keyword evidence="1" id="KW-0808">Transferase</keyword>
<name>A0A543EU22_9MICO</name>
<dbReference type="Proteomes" id="UP000320235">
    <property type="component" value="Unassembled WGS sequence"/>
</dbReference>
<accession>A0A543EU22</accession>
<evidence type="ECO:0000313" key="2">
    <source>
        <dbReference type="Proteomes" id="UP000320235"/>
    </source>
</evidence>
<keyword evidence="1" id="KW-0418">Kinase</keyword>
<dbReference type="InterPro" id="IPR027417">
    <property type="entry name" value="P-loop_NTPase"/>
</dbReference>
<reference evidence="1 2" key="1">
    <citation type="submission" date="2019-06" db="EMBL/GenBank/DDBJ databases">
        <title>Sequencing the genomes of 1000 actinobacteria strains.</title>
        <authorList>
            <person name="Klenk H.-P."/>
        </authorList>
    </citation>
    <scope>NUCLEOTIDE SEQUENCE [LARGE SCALE GENOMIC DNA]</scope>
    <source>
        <strain evidence="1 2">DSM 105492</strain>
    </source>
</reference>
<gene>
    <name evidence="1" type="ORF">FB391_2525</name>
</gene>
<dbReference type="Gene3D" id="3.40.50.300">
    <property type="entry name" value="P-loop containing nucleotide triphosphate hydrolases"/>
    <property type="match status" value="1"/>
</dbReference>
<dbReference type="OrthoDB" id="1649389at2"/>
<dbReference type="GO" id="GO:0016301">
    <property type="term" value="F:kinase activity"/>
    <property type="evidence" value="ECO:0007669"/>
    <property type="project" value="UniProtKB-KW"/>
</dbReference>
<evidence type="ECO:0000313" key="1">
    <source>
        <dbReference type="EMBL" id="TQM25066.1"/>
    </source>
</evidence>
<dbReference type="EMBL" id="VFPE01000003">
    <property type="protein sequence ID" value="TQM25066.1"/>
    <property type="molecule type" value="Genomic_DNA"/>
</dbReference>
<dbReference type="AlphaFoldDB" id="A0A543EU22"/>